<gene>
    <name evidence="2" type="ORF">TGP89_261690</name>
</gene>
<feature type="chain" id="PRO_5001808889" evidence="1">
    <location>
        <begin position="30"/>
        <end position="234"/>
    </location>
</feature>
<name>A0A086K572_TOXGO</name>
<accession>A0A086K572</accession>
<evidence type="ECO:0000313" key="3">
    <source>
        <dbReference type="Proteomes" id="UP000028828"/>
    </source>
</evidence>
<comment type="caution">
    <text evidence="2">The sequence shown here is derived from an EMBL/GenBank/DDBJ whole genome shotgun (WGS) entry which is preliminary data.</text>
</comment>
<protein>
    <submittedName>
        <fullName evidence="2">LDL receptor wingless signaling/trafficking chaperone</fullName>
    </submittedName>
</protein>
<evidence type="ECO:0000256" key="1">
    <source>
        <dbReference type="SAM" id="SignalP"/>
    </source>
</evidence>
<keyword evidence="2" id="KW-0675">Receptor</keyword>
<dbReference type="OrthoDB" id="328735at2759"/>
<dbReference type="Gene3D" id="3.30.70.260">
    <property type="match status" value="1"/>
</dbReference>
<keyword evidence="1" id="KW-0732">Signal</keyword>
<proteinExistence type="predicted"/>
<evidence type="ECO:0000313" key="2">
    <source>
        <dbReference type="EMBL" id="KFG39540.1"/>
    </source>
</evidence>
<sequence>MDRMTREGRQAEQAWVVLALLFHMLNVLSNGTAGRLQYFCARAEEYQPPRKHWKEFIIEDAAKDIEELDVGDINDDQIDLPPDFPRSASPADSFRIDMDDEGDWAQTMGTHFGEHLLIVNLRLDGEFELYGDPDFTGAVLSKWVAMLKNAKADVRVYSVESARAIINLRNTADIGIVRRFLAQQPDVDYWTIDGNRFFPPGRSEPYLTEGERAKRIRAMYEGDPLFDNKKKDEL</sequence>
<reference evidence="2 3" key="1">
    <citation type="submission" date="2014-03" db="EMBL/GenBank/DDBJ databases">
        <authorList>
            <person name="Sibley D."/>
            <person name="Venepally P."/>
            <person name="Karamycheva S."/>
            <person name="Hadjithomas M."/>
            <person name="Khan A."/>
            <person name="Brunk B."/>
            <person name="Roos D."/>
            <person name="Caler E."/>
            <person name="Lorenzi H."/>
        </authorList>
    </citation>
    <scope>NUCLEOTIDE SEQUENCE [LARGE SCALE GENOMIC DNA]</scope>
    <source>
        <strain evidence="3">p89</strain>
    </source>
</reference>
<dbReference type="EMBL" id="AEYI02001265">
    <property type="protein sequence ID" value="KFG39540.1"/>
    <property type="molecule type" value="Genomic_DNA"/>
</dbReference>
<organism evidence="2 3">
    <name type="scientific">Toxoplasma gondii p89</name>
    <dbReference type="NCBI Taxonomy" id="943119"/>
    <lineage>
        <taxon>Eukaryota</taxon>
        <taxon>Sar</taxon>
        <taxon>Alveolata</taxon>
        <taxon>Apicomplexa</taxon>
        <taxon>Conoidasida</taxon>
        <taxon>Coccidia</taxon>
        <taxon>Eucoccidiorida</taxon>
        <taxon>Eimeriorina</taxon>
        <taxon>Sarcocystidae</taxon>
        <taxon>Toxoplasma</taxon>
    </lineage>
</organism>
<dbReference type="AlphaFoldDB" id="A0A086K572"/>
<dbReference type="Proteomes" id="UP000028828">
    <property type="component" value="Unassembled WGS sequence"/>
</dbReference>
<dbReference type="VEuPathDB" id="ToxoDB:TGP89_261690"/>
<feature type="signal peptide" evidence="1">
    <location>
        <begin position="1"/>
        <end position="29"/>
    </location>
</feature>